<evidence type="ECO:0000313" key="1">
    <source>
        <dbReference type="EMBL" id="CAG8521368.1"/>
    </source>
</evidence>
<protein>
    <submittedName>
        <fullName evidence="1">6403_t:CDS:1</fullName>
    </submittedName>
</protein>
<keyword evidence="2" id="KW-1185">Reference proteome</keyword>
<evidence type="ECO:0000313" key="2">
    <source>
        <dbReference type="Proteomes" id="UP000789860"/>
    </source>
</evidence>
<dbReference type="EMBL" id="CAJVPM010005199">
    <property type="protein sequence ID" value="CAG8521368.1"/>
    <property type="molecule type" value="Genomic_DNA"/>
</dbReference>
<feature type="non-terminal residue" evidence="1">
    <location>
        <position position="1"/>
    </location>
</feature>
<name>A0ACA9LE42_9GLOM</name>
<gene>
    <name evidence="1" type="ORF">SCALOS_LOCUS4083</name>
</gene>
<proteinExistence type="predicted"/>
<sequence>KHSLKPLSISEDDYDKKTNRIQRLKALPEVTRQISFEEKFYGYGLGYLSYRIGLRTKCVGHRGYPAKYPENTIVSLEQAIKIGADGIESDVRITKDGQVIMMHDTTLDRTTNGSGNVDERNWNGYIEYLKIENDENVPKLQEVLDLLKRKENKNLFFIMDIKDDNNIDIINAIADIIHSNEPYNFRSQIYLGIWTYDFFIRARQVLPNLPITYIGSNISVAREQFFDKVEAYNMEYTYILEDITGFASLIRSLGRKLFVWTVDAENEMKTLMLYGVDAILSDDSTKCIRTRNQVEGSRISWKSTKKLLDLIVF</sequence>
<reference evidence="1" key="1">
    <citation type="submission" date="2021-06" db="EMBL/GenBank/DDBJ databases">
        <authorList>
            <person name="Kallberg Y."/>
            <person name="Tangrot J."/>
            <person name="Rosling A."/>
        </authorList>
    </citation>
    <scope>NUCLEOTIDE SEQUENCE</scope>
    <source>
        <strain evidence="1">AU212A</strain>
    </source>
</reference>
<comment type="caution">
    <text evidence="1">The sequence shown here is derived from an EMBL/GenBank/DDBJ whole genome shotgun (WGS) entry which is preliminary data.</text>
</comment>
<organism evidence="1 2">
    <name type="scientific">Scutellospora calospora</name>
    <dbReference type="NCBI Taxonomy" id="85575"/>
    <lineage>
        <taxon>Eukaryota</taxon>
        <taxon>Fungi</taxon>
        <taxon>Fungi incertae sedis</taxon>
        <taxon>Mucoromycota</taxon>
        <taxon>Glomeromycotina</taxon>
        <taxon>Glomeromycetes</taxon>
        <taxon>Diversisporales</taxon>
        <taxon>Gigasporaceae</taxon>
        <taxon>Scutellospora</taxon>
    </lineage>
</organism>
<dbReference type="Proteomes" id="UP000789860">
    <property type="component" value="Unassembled WGS sequence"/>
</dbReference>
<accession>A0ACA9LE42</accession>